<dbReference type="SUPFAM" id="SSF50475">
    <property type="entry name" value="FMN-binding split barrel"/>
    <property type="match status" value="1"/>
</dbReference>
<dbReference type="Pfam" id="PF00175">
    <property type="entry name" value="NAD_binding_1"/>
    <property type="match status" value="1"/>
</dbReference>
<dbReference type="InterPro" id="IPR001433">
    <property type="entry name" value="OxRdtase_FAD/NAD-bd"/>
</dbReference>
<dbReference type="CDD" id="cd00207">
    <property type="entry name" value="fer2"/>
    <property type="match status" value="1"/>
</dbReference>
<dbReference type="Pfam" id="PF00970">
    <property type="entry name" value="FAD_binding_6"/>
    <property type="match status" value="1"/>
</dbReference>
<evidence type="ECO:0000256" key="1">
    <source>
        <dbReference type="SAM" id="Phobius"/>
    </source>
</evidence>
<feature type="transmembrane region" description="Helical" evidence="1">
    <location>
        <begin position="446"/>
        <end position="466"/>
    </location>
</feature>
<dbReference type="Pfam" id="PF00111">
    <property type="entry name" value="Fer2"/>
    <property type="match status" value="1"/>
</dbReference>
<evidence type="ECO:0000313" key="4">
    <source>
        <dbReference type="EMBL" id="OCJ32855.1"/>
    </source>
</evidence>
<protein>
    <submittedName>
        <fullName evidence="4">FAD-binding oxidoreductase</fullName>
    </submittedName>
</protein>
<dbReference type="SUPFAM" id="SSF52343">
    <property type="entry name" value="Ferredoxin reductase-like, C-terminal NADP-linked domain"/>
    <property type="match status" value="1"/>
</dbReference>
<gene>
    <name evidence="4" type="ORF">A6U91_22040</name>
</gene>
<dbReference type="GO" id="GO:0051537">
    <property type="term" value="F:2 iron, 2 sulfur cluster binding"/>
    <property type="evidence" value="ECO:0007669"/>
    <property type="project" value="InterPro"/>
</dbReference>
<dbReference type="EMBL" id="LXKT01000029">
    <property type="protein sequence ID" value="OCJ32855.1"/>
    <property type="molecule type" value="Genomic_DNA"/>
</dbReference>
<dbReference type="PANTHER" id="PTHR42815">
    <property type="entry name" value="FAD-BINDING, PUTATIVE (AFU_ORTHOLOGUE AFUA_6G07600)-RELATED"/>
    <property type="match status" value="1"/>
</dbReference>
<dbReference type="InterPro" id="IPR039261">
    <property type="entry name" value="FNR_nucleotide-bd"/>
</dbReference>
<dbReference type="InterPro" id="IPR001041">
    <property type="entry name" value="2Fe-2S_ferredoxin-type"/>
</dbReference>
<accession>A0AB36EHS3</accession>
<dbReference type="Gene3D" id="3.10.20.30">
    <property type="match status" value="1"/>
</dbReference>
<dbReference type="InterPro" id="IPR006058">
    <property type="entry name" value="2Fe2S_fd_BS"/>
</dbReference>
<dbReference type="PANTHER" id="PTHR42815:SF2">
    <property type="entry name" value="FAD-BINDING, PUTATIVE (AFU_ORTHOLOGUE AFUA_6G07600)-RELATED"/>
    <property type="match status" value="1"/>
</dbReference>
<keyword evidence="1" id="KW-0472">Membrane</keyword>
<dbReference type="PROSITE" id="PS51085">
    <property type="entry name" value="2FE2S_FER_2"/>
    <property type="match status" value="1"/>
</dbReference>
<name>A0AB36EHS3_AGRTU</name>
<keyword evidence="1" id="KW-1133">Transmembrane helix</keyword>
<dbReference type="GO" id="GO:0016491">
    <property type="term" value="F:oxidoreductase activity"/>
    <property type="evidence" value="ECO:0007669"/>
    <property type="project" value="InterPro"/>
</dbReference>
<dbReference type="Gene3D" id="2.30.110.10">
    <property type="entry name" value="Electron Transport, Fmn-binding Protein, Chain A"/>
    <property type="match status" value="1"/>
</dbReference>
<evidence type="ECO:0000259" key="2">
    <source>
        <dbReference type="PROSITE" id="PS51085"/>
    </source>
</evidence>
<dbReference type="Gene3D" id="2.40.30.10">
    <property type="entry name" value="Translation factors"/>
    <property type="match status" value="1"/>
</dbReference>
<dbReference type="InterPro" id="IPR017927">
    <property type="entry name" value="FAD-bd_FR_type"/>
</dbReference>
<dbReference type="InterPro" id="IPR012349">
    <property type="entry name" value="Split_barrel_FMN-bd"/>
</dbReference>
<feature type="domain" description="2Fe-2S ferredoxin-type" evidence="2">
    <location>
        <begin position="604"/>
        <end position="693"/>
    </location>
</feature>
<dbReference type="InterPro" id="IPR036010">
    <property type="entry name" value="2Fe-2S_ferredoxin-like_sf"/>
</dbReference>
<keyword evidence="1" id="KW-0812">Transmembrane</keyword>
<dbReference type="PROSITE" id="PS00197">
    <property type="entry name" value="2FE2S_FER_1"/>
    <property type="match status" value="1"/>
</dbReference>
<comment type="caution">
    <text evidence="4">The sequence shown here is derived from an EMBL/GenBank/DDBJ whole genome shotgun (WGS) entry which is preliminary data.</text>
</comment>
<reference evidence="4 5" key="1">
    <citation type="journal article" date="2016" name="PeerJ">
        <title>Gall-ID: tools for genotyping gall-causing phytopathogenic bacteria.</title>
        <authorList>
            <person name="Davis E.W.II."/>
            <person name="Weisberg A.J."/>
            <person name="Tabima J.F."/>
            <person name="Grunwald N.J."/>
            <person name="Chang J.H."/>
        </authorList>
    </citation>
    <scope>NUCLEOTIDE SEQUENCE [LARGE SCALE GENOMIC DNA]</scope>
    <source>
        <strain evidence="4 5">N2/73</strain>
    </source>
</reference>
<proteinExistence type="predicted"/>
<dbReference type="PRINTS" id="PR00409">
    <property type="entry name" value="PHDIOXRDTASE"/>
</dbReference>
<dbReference type="SUPFAM" id="SSF63380">
    <property type="entry name" value="Riboflavin synthase domain-like"/>
    <property type="match status" value="1"/>
</dbReference>
<dbReference type="InterPro" id="IPR012675">
    <property type="entry name" value="Beta-grasp_dom_sf"/>
</dbReference>
<dbReference type="Gene3D" id="3.40.50.80">
    <property type="entry name" value="Nucleotide-binding domain of ferredoxin-NADP reductase (FNR) module"/>
    <property type="match status" value="1"/>
</dbReference>
<dbReference type="PROSITE" id="PS51384">
    <property type="entry name" value="FAD_FR"/>
    <property type="match status" value="1"/>
</dbReference>
<dbReference type="SUPFAM" id="SSF54292">
    <property type="entry name" value="2Fe-2S ferredoxin-like"/>
    <property type="match status" value="1"/>
</dbReference>
<feature type="domain" description="FAD-binding FR-type" evidence="3">
    <location>
        <begin position="337"/>
        <end position="439"/>
    </location>
</feature>
<dbReference type="CDD" id="cd06184">
    <property type="entry name" value="flavohem_like_fad_nad_binding"/>
    <property type="match status" value="1"/>
</dbReference>
<dbReference type="InterPro" id="IPR017938">
    <property type="entry name" value="Riboflavin_synthase-like_b-brl"/>
</dbReference>
<dbReference type="Proteomes" id="UP000093451">
    <property type="component" value="Unassembled WGS sequence"/>
</dbReference>
<sequence>MAADAKIVYELPEAPWHRGEIEIQSSVGVVEKMYDVGRRYIRSRLLEQHQKFYPQLPFLVVGAVDRQDNPWATFLTGYPGFLKASDEHTLGISTKFDQSDPAFEGAHEGAPIGVLGIELHTRRRNRLNGNIRRHTETGFDLQVIHSYGNCPRYIQYRDHHFERDPTVAFEPVVETLDGLDDEARALIGSADTFFVASYAEVGRDRQVDVSHRGGKPGFVRVGADGVFTIPDFNGNFFFNTLGNFALNGRAGLTFLDAYSGDVLQLSGRAKVLLESPEIAAFQGAERLWTFRPERIVRRRGALPIRWNTRDGGESPFSTMTGDWSQVGERLKAAELAKAWRPFKVDRVVDESSVIRSIYLSASDGAGLIPHKAGQHLPIRVLLTDDEDPVIKTYTLSTAPSDAGYRISVKKEGRVSQHLHQLDVGSLIEVRAPAGGFTIDPLEERPAVLLAAGVGITPMLAMLRHIVYEGRRKQKMRKTWMIYSARSKAEQGFSEELADLVSQSDGAVSLIRVLSSQQEAVKEIDYDEIGRINIALLKKVLPFGDFDFYLCGPAAFMQDTYDGLRSLSIADKRIFAESFGPASILRRPDIGSLAAEGALPSANDVPVVFTESGKQALWRPESGTLLELAEAEGLSPDYSCRGGTCGTCATRIVKGKVAYKTLPQAAVGDEEVLICSAYPAQTDLVDDGPLELAL</sequence>
<dbReference type="RefSeq" id="WP_065689163.1">
    <property type="nucleotide sequence ID" value="NZ_LXKT01000029.1"/>
</dbReference>
<evidence type="ECO:0000259" key="3">
    <source>
        <dbReference type="PROSITE" id="PS51384"/>
    </source>
</evidence>
<dbReference type="AlphaFoldDB" id="A0AB36EHS3"/>
<organism evidence="4 5">
    <name type="scientific">Agrobacterium tumefaciens</name>
    <dbReference type="NCBI Taxonomy" id="358"/>
    <lineage>
        <taxon>Bacteria</taxon>
        <taxon>Pseudomonadati</taxon>
        <taxon>Pseudomonadota</taxon>
        <taxon>Alphaproteobacteria</taxon>
        <taxon>Hyphomicrobiales</taxon>
        <taxon>Rhizobiaceae</taxon>
        <taxon>Rhizobium/Agrobacterium group</taxon>
        <taxon>Agrobacterium</taxon>
        <taxon>Agrobacterium tumefaciens complex</taxon>
    </lineage>
</organism>
<evidence type="ECO:0000313" key="5">
    <source>
        <dbReference type="Proteomes" id="UP000093451"/>
    </source>
</evidence>
<dbReference type="InterPro" id="IPR008333">
    <property type="entry name" value="Cbr1-like_FAD-bd_dom"/>
</dbReference>